<dbReference type="RefSeq" id="WP_177169388.1">
    <property type="nucleotide sequence ID" value="NZ_FNWJ01000002.1"/>
</dbReference>
<keyword evidence="1" id="KW-0472">Membrane</keyword>
<evidence type="ECO:0000313" key="3">
    <source>
        <dbReference type="Proteomes" id="UP000222056"/>
    </source>
</evidence>
<dbReference type="AlphaFoldDB" id="A0A1H6FS62"/>
<sequence>MTRPSLARIAWWTTVATCLVAAGLLALNGYYGYAGVLLAVGAAAAVNLF</sequence>
<gene>
    <name evidence="2" type="ORF">SAMN02745716_1290</name>
</gene>
<feature type="transmembrane region" description="Helical" evidence="1">
    <location>
        <begin position="9"/>
        <end position="25"/>
    </location>
</feature>
<keyword evidence="1" id="KW-0812">Transmembrane</keyword>
<keyword evidence="3" id="KW-1185">Reference proteome</keyword>
<evidence type="ECO:0000256" key="1">
    <source>
        <dbReference type="SAM" id="Phobius"/>
    </source>
</evidence>
<dbReference type="Proteomes" id="UP000222056">
    <property type="component" value="Unassembled WGS sequence"/>
</dbReference>
<keyword evidence="1" id="KW-1133">Transmembrane helix</keyword>
<evidence type="ECO:0000313" key="2">
    <source>
        <dbReference type="EMBL" id="SEH13736.1"/>
    </source>
</evidence>
<feature type="transmembrane region" description="Helical" evidence="1">
    <location>
        <begin position="31"/>
        <end position="48"/>
    </location>
</feature>
<name>A0A1H6FS62_THEAL</name>
<protein>
    <submittedName>
        <fullName evidence="2">Uncharacterized protein</fullName>
    </submittedName>
</protein>
<organism evidence="2 3">
    <name type="scientific">Thermoleophilum album</name>
    <dbReference type="NCBI Taxonomy" id="29539"/>
    <lineage>
        <taxon>Bacteria</taxon>
        <taxon>Bacillati</taxon>
        <taxon>Actinomycetota</taxon>
        <taxon>Thermoleophilia</taxon>
        <taxon>Thermoleophilales</taxon>
        <taxon>Thermoleophilaceae</taxon>
        <taxon>Thermoleophilum</taxon>
    </lineage>
</organism>
<dbReference type="EMBL" id="FNWJ01000002">
    <property type="protein sequence ID" value="SEH13736.1"/>
    <property type="molecule type" value="Genomic_DNA"/>
</dbReference>
<accession>A0A1H6FS62</accession>
<reference evidence="3" key="1">
    <citation type="submission" date="2016-10" db="EMBL/GenBank/DDBJ databases">
        <authorList>
            <person name="Varghese N."/>
            <person name="Submissions S."/>
        </authorList>
    </citation>
    <scope>NUCLEOTIDE SEQUENCE [LARGE SCALE GENOMIC DNA]</scope>
    <source>
        <strain evidence="3">ATCC 35263</strain>
    </source>
</reference>
<dbReference type="STRING" id="29539.SAMN02745716_1290"/>
<proteinExistence type="predicted"/>